<dbReference type="Pfam" id="PF00271">
    <property type="entry name" value="Helicase_C"/>
    <property type="match status" value="1"/>
</dbReference>
<dbReference type="AlphaFoldDB" id="A0A813IN46"/>
<reference evidence="8" key="1">
    <citation type="submission" date="2021-02" db="EMBL/GenBank/DDBJ databases">
        <authorList>
            <person name="Dougan E. K."/>
            <person name="Rhodes N."/>
            <person name="Thang M."/>
            <person name="Chan C."/>
        </authorList>
    </citation>
    <scope>NUCLEOTIDE SEQUENCE</scope>
</reference>
<proteinExistence type="inferred from homology"/>
<evidence type="ECO:0000256" key="4">
    <source>
        <dbReference type="ARBA" id="ARBA00034617"/>
    </source>
</evidence>
<dbReference type="GO" id="GO:0009378">
    <property type="term" value="F:four-way junction helicase activity"/>
    <property type="evidence" value="ECO:0007669"/>
    <property type="project" value="TreeGrafter"/>
</dbReference>
<dbReference type="SUPFAM" id="SSF56300">
    <property type="entry name" value="Metallo-dependent phosphatases"/>
    <property type="match status" value="1"/>
</dbReference>
<evidence type="ECO:0000313" key="8">
    <source>
        <dbReference type="EMBL" id="CAE8654219.1"/>
    </source>
</evidence>
<feature type="region of interest" description="Disordered" evidence="6">
    <location>
        <begin position="122"/>
        <end position="163"/>
    </location>
</feature>
<dbReference type="Gene3D" id="3.40.50.300">
    <property type="entry name" value="P-loop containing nucleotide triphosphate hydrolases"/>
    <property type="match status" value="1"/>
</dbReference>
<keyword evidence="3" id="KW-0413">Isomerase</keyword>
<dbReference type="SUPFAM" id="SSF52540">
    <property type="entry name" value="P-loop containing nucleoside triphosphate hydrolases"/>
    <property type="match status" value="1"/>
</dbReference>
<evidence type="ECO:0000256" key="6">
    <source>
        <dbReference type="SAM" id="MobiDB-lite"/>
    </source>
</evidence>
<dbReference type="PANTHER" id="PTHR13710">
    <property type="entry name" value="DNA HELICASE RECQ FAMILY MEMBER"/>
    <property type="match status" value="1"/>
</dbReference>
<dbReference type="PANTHER" id="PTHR13710:SF105">
    <property type="entry name" value="ATP-DEPENDENT DNA HELICASE Q1"/>
    <property type="match status" value="1"/>
</dbReference>
<dbReference type="GO" id="GO:0043138">
    <property type="term" value="F:3'-5' DNA helicase activity"/>
    <property type="evidence" value="ECO:0007669"/>
    <property type="project" value="UniProtKB-EC"/>
</dbReference>
<evidence type="ECO:0000256" key="5">
    <source>
        <dbReference type="ARBA" id="ARBA00034808"/>
    </source>
</evidence>
<evidence type="ECO:0000259" key="7">
    <source>
        <dbReference type="PROSITE" id="PS51194"/>
    </source>
</evidence>
<dbReference type="Pfam" id="PF16124">
    <property type="entry name" value="RecQ_Zn_bind"/>
    <property type="match status" value="1"/>
</dbReference>
<dbReference type="InterPro" id="IPR027417">
    <property type="entry name" value="P-loop_NTPase"/>
</dbReference>
<feature type="domain" description="Helicase C-terminal" evidence="7">
    <location>
        <begin position="1"/>
        <end position="91"/>
    </location>
</feature>
<comment type="caution">
    <text evidence="8">The sequence shown here is derived from an EMBL/GenBank/DDBJ whole genome shotgun (WGS) entry which is preliminary data.</text>
</comment>
<comment type="catalytic activity">
    <reaction evidence="4">
        <text>Couples ATP hydrolysis with the unwinding of duplex DNA by translocating in the 3'-5' direction.</text>
        <dbReference type="EC" id="5.6.2.4"/>
    </reaction>
</comment>
<dbReference type="EC" id="5.6.2.4" evidence="5"/>
<name>A0A813IN46_POLGL</name>
<protein>
    <recommendedName>
        <fullName evidence="5">DNA 3'-5' helicase</fullName>
        <ecNumber evidence="5">5.6.2.4</ecNumber>
    </recommendedName>
</protein>
<dbReference type="GO" id="GO:0003677">
    <property type="term" value="F:DNA binding"/>
    <property type="evidence" value="ECO:0007669"/>
    <property type="project" value="UniProtKB-KW"/>
</dbReference>
<dbReference type="Gene3D" id="3.60.21.10">
    <property type="match status" value="1"/>
</dbReference>
<dbReference type="InterPro" id="IPR001650">
    <property type="entry name" value="Helicase_C-like"/>
</dbReference>
<dbReference type="GO" id="GO:0005694">
    <property type="term" value="C:chromosome"/>
    <property type="evidence" value="ECO:0007669"/>
    <property type="project" value="TreeGrafter"/>
</dbReference>
<sequence length="800" mass="86660">MEGRVSVVVATVAFGMGINKCDVRFVIHFGLPASLHHYYQEAGRAGRDGNPALCLLLYRPADVTRHSVMNYYKPASLRELYGTAMYCQGRGCRRVHIAQHFGEELPPCEAACDVCWANSASSSARGSNSTTLPTDGEPPPAKKRRSDGANPVASAARVDRSRCPPPADAWRRVLEVISEAPGPAAPPAAPPMPVAADLAFVFREEHDEAQNLLQLAAKKRRLRQDDNDFAGSFSLPFAYSIMGPNGTLVARLISKVEESCPAELRVTLKSGGTRSIPVVVRAEPAVGHGLFYMDGVMTNTMAGLNTTSSNPHPVFNFADRVCEARLDKALLNLGLQSGHFALDSPEAMLVVPLPASSPSAYVTVGDTGLRIKSKNDGWCAVGLGKPQTRYSGKTCPADDLTNTYDPSRVDGMFQRADDSIDPSLNGWPFHKVAAQAAQEVLNATGGAIVVHVGDFTYRHEPCPFPFPTELTASQQEHHRTFGDCVGAGARWGDTTEGWAGDFFEPAAPLLSVAPWIVLRGNHEECNHGGVGWFRYLDPRPADGSLFKGASSSYPWCVSKTGPYDVDFEEDQWLIIDSNKISGEDVGIDDYPQEAFTELDADNFRGEAVPPMDETCYDESSGHQDLWMLSGLQQLVQPSKRHWIGIHRPVFGLAFENEGNRTNKLYSFQCQLPNALRLANISLPDVPAIVSGHFHAFQVVESKQRPSQIVLGNGGTQLATPWNGQPLGIGQAGDIGITVLGDEIIDSTTIGEWGYGFIRIASTPILIAKFLQDTLFQGTADVAVSLSPRTLSVPVGFMRPA</sequence>
<keyword evidence="2" id="KW-0238">DNA-binding</keyword>
<dbReference type="PROSITE" id="PS51194">
    <property type="entry name" value="HELICASE_CTER"/>
    <property type="match status" value="1"/>
</dbReference>
<dbReference type="Proteomes" id="UP000626109">
    <property type="component" value="Unassembled WGS sequence"/>
</dbReference>
<organism evidence="8 9">
    <name type="scientific">Polarella glacialis</name>
    <name type="common">Dinoflagellate</name>
    <dbReference type="NCBI Taxonomy" id="89957"/>
    <lineage>
        <taxon>Eukaryota</taxon>
        <taxon>Sar</taxon>
        <taxon>Alveolata</taxon>
        <taxon>Dinophyceae</taxon>
        <taxon>Suessiales</taxon>
        <taxon>Suessiaceae</taxon>
        <taxon>Polarella</taxon>
    </lineage>
</organism>
<gene>
    <name evidence="8" type="ORF">PGLA2088_LOCUS10896</name>
</gene>
<evidence type="ECO:0000256" key="1">
    <source>
        <dbReference type="ARBA" id="ARBA00005446"/>
    </source>
</evidence>
<dbReference type="GO" id="GO:0005737">
    <property type="term" value="C:cytoplasm"/>
    <property type="evidence" value="ECO:0007669"/>
    <property type="project" value="TreeGrafter"/>
</dbReference>
<dbReference type="GO" id="GO:0000724">
    <property type="term" value="P:double-strand break repair via homologous recombination"/>
    <property type="evidence" value="ECO:0007669"/>
    <property type="project" value="TreeGrafter"/>
</dbReference>
<dbReference type="InterPro" id="IPR029052">
    <property type="entry name" value="Metallo-depent_PP-like"/>
</dbReference>
<evidence type="ECO:0000256" key="3">
    <source>
        <dbReference type="ARBA" id="ARBA00023235"/>
    </source>
</evidence>
<accession>A0A813IN46</accession>
<evidence type="ECO:0000313" key="9">
    <source>
        <dbReference type="Proteomes" id="UP000626109"/>
    </source>
</evidence>
<comment type="similarity">
    <text evidence="1">Belongs to the helicase family. RecQ subfamily.</text>
</comment>
<evidence type="ECO:0000256" key="2">
    <source>
        <dbReference type="ARBA" id="ARBA00023125"/>
    </source>
</evidence>
<dbReference type="EMBL" id="CAJNNW010012379">
    <property type="protein sequence ID" value="CAE8654219.1"/>
    <property type="molecule type" value="Genomic_DNA"/>
</dbReference>
<dbReference type="InterPro" id="IPR032284">
    <property type="entry name" value="RecQ_Zn-bd"/>
</dbReference>